<dbReference type="AlphaFoldDB" id="A0AAV5KZ86"/>
<organism evidence="1 2">
    <name type="scientific">Rubroshorea leprosula</name>
    <dbReference type="NCBI Taxonomy" id="152421"/>
    <lineage>
        <taxon>Eukaryota</taxon>
        <taxon>Viridiplantae</taxon>
        <taxon>Streptophyta</taxon>
        <taxon>Embryophyta</taxon>
        <taxon>Tracheophyta</taxon>
        <taxon>Spermatophyta</taxon>
        <taxon>Magnoliopsida</taxon>
        <taxon>eudicotyledons</taxon>
        <taxon>Gunneridae</taxon>
        <taxon>Pentapetalae</taxon>
        <taxon>rosids</taxon>
        <taxon>malvids</taxon>
        <taxon>Malvales</taxon>
        <taxon>Dipterocarpaceae</taxon>
        <taxon>Rubroshorea</taxon>
    </lineage>
</organism>
<evidence type="ECO:0000313" key="2">
    <source>
        <dbReference type="Proteomes" id="UP001054252"/>
    </source>
</evidence>
<proteinExistence type="predicted"/>
<comment type="caution">
    <text evidence="1">The sequence shown here is derived from an EMBL/GenBank/DDBJ whole genome shotgun (WGS) entry which is preliminary data.</text>
</comment>
<sequence>MLNISKTTIIHSSFYQWQFLPLSLPSPISQSTTIEVVPLPPLNDIKCPTAEIKFLD</sequence>
<gene>
    <name evidence="1" type="ORF">SLEP1_g39132</name>
</gene>
<name>A0AAV5KZ86_9ROSI</name>
<dbReference type="EMBL" id="BPVZ01000086">
    <property type="protein sequence ID" value="GKV30308.1"/>
    <property type="molecule type" value="Genomic_DNA"/>
</dbReference>
<accession>A0AAV5KZ86</accession>
<keyword evidence="2" id="KW-1185">Reference proteome</keyword>
<evidence type="ECO:0000313" key="1">
    <source>
        <dbReference type="EMBL" id="GKV30308.1"/>
    </source>
</evidence>
<dbReference type="Proteomes" id="UP001054252">
    <property type="component" value="Unassembled WGS sequence"/>
</dbReference>
<protein>
    <submittedName>
        <fullName evidence="1">Uncharacterized protein</fullName>
    </submittedName>
</protein>
<reference evidence="1 2" key="1">
    <citation type="journal article" date="2021" name="Commun. Biol.">
        <title>The genome of Shorea leprosula (Dipterocarpaceae) highlights the ecological relevance of drought in aseasonal tropical rainforests.</title>
        <authorList>
            <person name="Ng K.K.S."/>
            <person name="Kobayashi M.J."/>
            <person name="Fawcett J.A."/>
            <person name="Hatakeyama M."/>
            <person name="Paape T."/>
            <person name="Ng C.H."/>
            <person name="Ang C.C."/>
            <person name="Tnah L.H."/>
            <person name="Lee C.T."/>
            <person name="Nishiyama T."/>
            <person name="Sese J."/>
            <person name="O'Brien M.J."/>
            <person name="Copetti D."/>
            <person name="Mohd Noor M.I."/>
            <person name="Ong R.C."/>
            <person name="Putra M."/>
            <person name="Sireger I.Z."/>
            <person name="Indrioko S."/>
            <person name="Kosugi Y."/>
            <person name="Izuno A."/>
            <person name="Isagi Y."/>
            <person name="Lee S.L."/>
            <person name="Shimizu K.K."/>
        </authorList>
    </citation>
    <scope>NUCLEOTIDE SEQUENCE [LARGE SCALE GENOMIC DNA]</scope>
    <source>
        <strain evidence="1">214</strain>
    </source>
</reference>